<gene>
    <name evidence="1" type="ORF">ONE63_003724</name>
</gene>
<evidence type="ECO:0000313" key="1">
    <source>
        <dbReference type="EMBL" id="KAJ1520615.1"/>
    </source>
</evidence>
<name>A0AAV7X3W5_9NEOP</name>
<organism evidence="1 2">
    <name type="scientific">Megalurothrips usitatus</name>
    <name type="common">bean blossom thrips</name>
    <dbReference type="NCBI Taxonomy" id="439358"/>
    <lineage>
        <taxon>Eukaryota</taxon>
        <taxon>Metazoa</taxon>
        <taxon>Ecdysozoa</taxon>
        <taxon>Arthropoda</taxon>
        <taxon>Hexapoda</taxon>
        <taxon>Insecta</taxon>
        <taxon>Pterygota</taxon>
        <taxon>Neoptera</taxon>
        <taxon>Paraneoptera</taxon>
        <taxon>Thysanoptera</taxon>
        <taxon>Terebrantia</taxon>
        <taxon>Thripoidea</taxon>
        <taxon>Thripidae</taxon>
        <taxon>Megalurothrips</taxon>
    </lineage>
</organism>
<keyword evidence="2" id="KW-1185">Reference proteome</keyword>
<accession>A0AAV7X3W5</accession>
<dbReference type="EMBL" id="JAPTSV010000014">
    <property type="protein sequence ID" value="KAJ1520615.1"/>
    <property type="molecule type" value="Genomic_DNA"/>
</dbReference>
<dbReference type="Proteomes" id="UP001075354">
    <property type="component" value="Chromosome 14"/>
</dbReference>
<reference evidence="1" key="1">
    <citation type="submission" date="2022-12" db="EMBL/GenBank/DDBJ databases">
        <title>Chromosome-level genome assembly of the bean flower thrips Megalurothrips usitatus.</title>
        <authorList>
            <person name="Ma L."/>
            <person name="Liu Q."/>
            <person name="Li H."/>
            <person name="Cai W."/>
        </authorList>
    </citation>
    <scope>NUCLEOTIDE SEQUENCE</scope>
    <source>
        <strain evidence="1">Cailab_2022a</strain>
    </source>
</reference>
<dbReference type="AlphaFoldDB" id="A0AAV7X3W5"/>
<proteinExistence type="predicted"/>
<protein>
    <submittedName>
        <fullName evidence="1">Uncharacterized protein</fullName>
    </submittedName>
</protein>
<sequence>MSEHLSDDFLQDVQALINPLNPTSKTDNVLTWL</sequence>
<evidence type="ECO:0000313" key="2">
    <source>
        <dbReference type="Proteomes" id="UP001075354"/>
    </source>
</evidence>
<comment type="caution">
    <text evidence="1">The sequence shown here is derived from an EMBL/GenBank/DDBJ whole genome shotgun (WGS) entry which is preliminary data.</text>
</comment>